<evidence type="ECO:0000313" key="4">
    <source>
        <dbReference type="EMBL" id="HJE19968.1"/>
    </source>
</evidence>
<feature type="transmembrane region" description="Helical" evidence="1">
    <location>
        <begin position="209"/>
        <end position="226"/>
    </location>
</feature>
<evidence type="ECO:0000259" key="3">
    <source>
        <dbReference type="Pfam" id="PF04536"/>
    </source>
</evidence>
<name>A0A921DXL6_9STAP</name>
<reference evidence="4" key="2">
    <citation type="submission" date="2021-09" db="EMBL/GenBank/DDBJ databases">
        <authorList>
            <person name="Gilroy R."/>
        </authorList>
    </citation>
    <scope>NUCLEOTIDE SEQUENCE</scope>
    <source>
        <strain evidence="4">6019</strain>
    </source>
</reference>
<evidence type="ECO:0000313" key="5">
    <source>
        <dbReference type="Proteomes" id="UP000763505"/>
    </source>
</evidence>
<keyword evidence="1" id="KW-0812">Transmembrane</keyword>
<reference evidence="4" key="1">
    <citation type="journal article" date="2021" name="PeerJ">
        <title>Extensive microbial diversity within the chicken gut microbiome revealed by metagenomics and culture.</title>
        <authorList>
            <person name="Gilroy R."/>
            <person name="Ravi A."/>
            <person name="Getino M."/>
            <person name="Pursley I."/>
            <person name="Horton D.L."/>
            <person name="Alikhan N.F."/>
            <person name="Baker D."/>
            <person name="Gharbi K."/>
            <person name="Hall N."/>
            <person name="Watson M."/>
            <person name="Adriaenssens E.M."/>
            <person name="Foster-Nyarko E."/>
            <person name="Jarju S."/>
            <person name="Secka A."/>
            <person name="Antonio M."/>
            <person name="Oren A."/>
            <person name="Chaudhuri R.R."/>
            <person name="La Ragione R."/>
            <person name="Hildebrand F."/>
            <person name="Pallen M.J."/>
        </authorList>
    </citation>
    <scope>NUCLEOTIDE SEQUENCE</scope>
    <source>
        <strain evidence="4">6019</strain>
    </source>
</reference>
<keyword evidence="2" id="KW-0732">Signal</keyword>
<keyword evidence="1" id="KW-1133">Transmembrane helix</keyword>
<keyword evidence="1" id="KW-0472">Membrane</keyword>
<evidence type="ECO:0000256" key="2">
    <source>
        <dbReference type="SAM" id="SignalP"/>
    </source>
</evidence>
<dbReference type="PANTHER" id="PTHR30373">
    <property type="entry name" value="UPF0603 PROTEIN YGCG"/>
    <property type="match status" value="1"/>
</dbReference>
<dbReference type="Gene3D" id="3.10.310.50">
    <property type="match status" value="1"/>
</dbReference>
<dbReference type="Pfam" id="PF04536">
    <property type="entry name" value="TPM_phosphatase"/>
    <property type="match status" value="1"/>
</dbReference>
<feature type="domain" description="TPM" evidence="3">
    <location>
        <begin position="34"/>
        <end position="147"/>
    </location>
</feature>
<organism evidence="4 5">
    <name type="scientific">Aliicoccus persicus</name>
    <dbReference type="NCBI Taxonomy" id="930138"/>
    <lineage>
        <taxon>Bacteria</taxon>
        <taxon>Bacillati</taxon>
        <taxon>Bacillota</taxon>
        <taxon>Bacilli</taxon>
        <taxon>Bacillales</taxon>
        <taxon>Staphylococcaceae</taxon>
        <taxon>Aliicoccus</taxon>
    </lineage>
</organism>
<comment type="caution">
    <text evidence="4">The sequence shown here is derived from an EMBL/GenBank/DDBJ whole genome shotgun (WGS) entry which is preliminary data.</text>
</comment>
<dbReference type="Proteomes" id="UP000763505">
    <property type="component" value="Unassembled WGS sequence"/>
</dbReference>
<dbReference type="EMBL" id="DYYI01000071">
    <property type="protein sequence ID" value="HJE19968.1"/>
    <property type="molecule type" value="Genomic_DNA"/>
</dbReference>
<protein>
    <submittedName>
        <fullName evidence="4">TPM domain-containing protein</fullName>
    </submittedName>
</protein>
<dbReference type="AlphaFoldDB" id="A0A921DXL6"/>
<proteinExistence type="predicted"/>
<dbReference type="PANTHER" id="PTHR30373:SF2">
    <property type="entry name" value="UPF0603 PROTEIN YGCG"/>
    <property type="match status" value="1"/>
</dbReference>
<feature type="chain" id="PRO_5037274617" evidence="2">
    <location>
        <begin position="22"/>
        <end position="282"/>
    </location>
</feature>
<gene>
    <name evidence="4" type="ORF">K8V35_06415</name>
</gene>
<dbReference type="InterPro" id="IPR007621">
    <property type="entry name" value="TPM_dom"/>
</dbReference>
<evidence type="ECO:0000256" key="1">
    <source>
        <dbReference type="SAM" id="Phobius"/>
    </source>
</evidence>
<sequence length="282" mass="30158">MIKKLFLLLLMSVVFIPSIQAEDLPPLDTTHYFVQDNANVLSEESVRALNDLGTHLESGTGVEMLLLTMPTTGQIHRQDYALEALRGYGVGKEDEDNGIVILLNLDNGNEFTNRGVDVQVGYGVEGYLNDAKIGRIIDQEALDYFQRAAEFENNSSQANRYYEQGLIALYEALYNESLEAFGYEDGEFTRDTPIEDSSDGSGFSGVGEIFRLFITLIFIIFVLWMIRGGGGGTGGRSRGRRGTFWGFPTGGSGGGSFGGGSSGGFGGFGGGSGGGGGAGRGF</sequence>
<feature type="signal peptide" evidence="2">
    <location>
        <begin position="1"/>
        <end position="21"/>
    </location>
</feature>
<accession>A0A921DXL6</accession>